<accession>A0A914VRD4</accession>
<proteinExistence type="predicted"/>
<evidence type="ECO:0000313" key="3">
    <source>
        <dbReference type="WBParaSite" id="PSAMB.scaffold23379size433.g38891.t1"/>
    </source>
</evidence>
<dbReference type="InterPro" id="IPR036047">
    <property type="entry name" value="F-box-like_dom_sf"/>
</dbReference>
<dbReference type="Proteomes" id="UP000887566">
    <property type="component" value="Unplaced"/>
</dbReference>
<dbReference type="PROSITE" id="PS50181">
    <property type="entry name" value="FBOX"/>
    <property type="match status" value="1"/>
</dbReference>
<protein>
    <submittedName>
        <fullName evidence="3">F-box domain-containing protein</fullName>
    </submittedName>
</protein>
<dbReference type="InterPro" id="IPR001810">
    <property type="entry name" value="F-box_dom"/>
</dbReference>
<dbReference type="WBParaSite" id="PSAMB.scaffold23379size433.g38891.t1">
    <property type="protein sequence ID" value="PSAMB.scaffold23379size433.g38891.t1"/>
    <property type="gene ID" value="PSAMB.scaffold23379size433.g38891"/>
</dbReference>
<name>A0A914VRD4_9BILA</name>
<sequence length="87" mass="10097">SMATFEAEVGRRQAENDQVRRALANIDEQIVCDELTDELPDNFLEQFNQLPDRPLEHVLHFLSAHQVTQMRRVSHKFNNVCLIYAAC</sequence>
<dbReference type="AlphaFoldDB" id="A0A914VRD4"/>
<evidence type="ECO:0000259" key="1">
    <source>
        <dbReference type="PROSITE" id="PS50181"/>
    </source>
</evidence>
<keyword evidence="2" id="KW-1185">Reference proteome</keyword>
<organism evidence="2 3">
    <name type="scientific">Plectus sambesii</name>
    <dbReference type="NCBI Taxonomy" id="2011161"/>
    <lineage>
        <taxon>Eukaryota</taxon>
        <taxon>Metazoa</taxon>
        <taxon>Ecdysozoa</taxon>
        <taxon>Nematoda</taxon>
        <taxon>Chromadorea</taxon>
        <taxon>Plectida</taxon>
        <taxon>Plectina</taxon>
        <taxon>Plectoidea</taxon>
        <taxon>Plectidae</taxon>
        <taxon>Plectus</taxon>
    </lineage>
</organism>
<evidence type="ECO:0000313" key="2">
    <source>
        <dbReference type="Proteomes" id="UP000887566"/>
    </source>
</evidence>
<reference evidence="3" key="1">
    <citation type="submission" date="2022-11" db="UniProtKB">
        <authorList>
            <consortium name="WormBaseParasite"/>
        </authorList>
    </citation>
    <scope>IDENTIFICATION</scope>
</reference>
<feature type="domain" description="F-box" evidence="1">
    <location>
        <begin position="44"/>
        <end position="80"/>
    </location>
</feature>
<dbReference type="SUPFAM" id="SSF81383">
    <property type="entry name" value="F-box domain"/>
    <property type="match status" value="1"/>
</dbReference>
<dbReference type="Pfam" id="PF00646">
    <property type="entry name" value="F-box"/>
    <property type="match status" value="1"/>
</dbReference>